<evidence type="ECO:0000313" key="8">
    <source>
        <dbReference type="EMBL" id="HJF91611.1"/>
    </source>
</evidence>
<reference evidence="8" key="4">
    <citation type="submission" date="2021-09" db="EMBL/GenBank/DDBJ databases">
        <authorList>
            <person name="Gilroy R."/>
        </authorList>
    </citation>
    <scope>NUCLEOTIDE SEQUENCE</scope>
    <source>
        <strain evidence="8">CHK55-1828</strain>
    </source>
</reference>
<evidence type="ECO:0000256" key="2">
    <source>
        <dbReference type="ARBA" id="ARBA00001946"/>
    </source>
</evidence>
<keyword evidence="4 7" id="KW-0378">Hydrolase</keyword>
<feature type="binding site" evidence="6">
    <location>
        <position position="214"/>
    </location>
    <ligand>
        <name>Mg(2+)</name>
        <dbReference type="ChEBI" id="CHEBI:18420"/>
        <label>1</label>
        <note>catalytic</note>
    </ligand>
</feature>
<evidence type="ECO:0000313" key="10">
    <source>
        <dbReference type="Proteomes" id="UP000717835"/>
    </source>
</evidence>
<evidence type="ECO:0000256" key="4">
    <source>
        <dbReference type="ARBA" id="ARBA00022801"/>
    </source>
</evidence>
<reference evidence="9" key="1">
    <citation type="submission" date="2020-08" db="EMBL/GenBank/DDBJ databases">
        <authorList>
            <person name="Cejkova D."/>
            <person name="Kubasova T."/>
            <person name="Jahodarova E."/>
            <person name="Rychlik I."/>
        </authorList>
    </citation>
    <scope>NUCLEOTIDE SEQUENCE</scope>
    <source>
        <strain evidence="9">An772</strain>
    </source>
</reference>
<dbReference type="PRINTS" id="PR00377">
    <property type="entry name" value="IMPHPHTASES"/>
</dbReference>
<dbReference type="GO" id="GO:0008934">
    <property type="term" value="F:inositol monophosphate 1-phosphatase activity"/>
    <property type="evidence" value="ECO:0007669"/>
    <property type="project" value="InterPro"/>
</dbReference>
<dbReference type="OrthoDB" id="9772456at2"/>
<comment type="cofactor">
    <cofactor evidence="2 6 7">
        <name>Mg(2+)</name>
        <dbReference type="ChEBI" id="CHEBI:18420"/>
    </cofactor>
</comment>
<evidence type="ECO:0000256" key="5">
    <source>
        <dbReference type="ARBA" id="ARBA00022842"/>
    </source>
</evidence>
<evidence type="ECO:0000313" key="9">
    <source>
        <dbReference type="EMBL" id="MBM6735678.1"/>
    </source>
</evidence>
<proteinExistence type="inferred from homology"/>
<dbReference type="InterPro" id="IPR033942">
    <property type="entry name" value="IMPase"/>
</dbReference>
<dbReference type="EMBL" id="JACLYZ010000024">
    <property type="protein sequence ID" value="MBM6735678.1"/>
    <property type="molecule type" value="Genomic_DNA"/>
</dbReference>
<feature type="binding site" evidence="6">
    <location>
        <position position="88"/>
    </location>
    <ligand>
        <name>Mg(2+)</name>
        <dbReference type="ChEBI" id="CHEBI:18420"/>
        <label>1</label>
        <note>catalytic</note>
    </ligand>
</feature>
<evidence type="ECO:0000256" key="7">
    <source>
        <dbReference type="RuleBase" id="RU364068"/>
    </source>
</evidence>
<protein>
    <recommendedName>
        <fullName evidence="7">Inositol-1-monophosphatase</fullName>
        <ecNumber evidence="7">3.1.3.25</ecNumber>
    </recommendedName>
</protein>
<feature type="binding site" evidence="6">
    <location>
        <position position="86"/>
    </location>
    <ligand>
        <name>Mg(2+)</name>
        <dbReference type="ChEBI" id="CHEBI:18420"/>
        <label>1</label>
        <note>catalytic</note>
    </ligand>
</feature>
<dbReference type="Pfam" id="PF00459">
    <property type="entry name" value="Inositol_P"/>
    <property type="match status" value="1"/>
</dbReference>
<feature type="binding site" evidence="6">
    <location>
        <position position="70"/>
    </location>
    <ligand>
        <name>Mg(2+)</name>
        <dbReference type="ChEBI" id="CHEBI:18420"/>
        <label>1</label>
        <note>catalytic</note>
    </ligand>
</feature>
<reference evidence="9 11" key="3">
    <citation type="journal article" date="2021" name="Sci. Rep.">
        <title>The distribution of antibiotic resistance genes in chicken gut microbiota commensals.</title>
        <authorList>
            <person name="Juricova H."/>
            <person name="Matiasovicova J."/>
            <person name="Kubasova T."/>
            <person name="Cejkova D."/>
            <person name="Rychlik I."/>
        </authorList>
    </citation>
    <scope>NUCLEOTIDE SEQUENCE [LARGE SCALE GENOMIC DNA]</scope>
    <source>
        <strain evidence="9 11">An772</strain>
    </source>
</reference>
<keyword evidence="5 6" id="KW-0460">Magnesium</keyword>
<feature type="binding site" evidence="6">
    <location>
        <position position="89"/>
    </location>
    <ligand>
        <name>Mg(2+)</name>
        <dbReference type="ChEBI" id="CHEBI:18420"/>
        <label>1</label>
        <note>catalytic</note>
    </ligand>
</feature>
<dbReference type="PANTHER" id="PTHR20854:SF4">
    <property type="entry name" value="INOSITOL-1-MONOPHOSPHATASE-RELATED"/>
    <property type="match status" value="1"/>
</dbReference>
<comment type="similarity">
    <text evidence="7">Belongs to the inositol monophosphatase superfamily.</text>
</comment>
<dbReference type="SUPFAM" id="SSF56655">
    <property type="entry name" value="Carbohydrate phosphatase"/>
    <property type="match status" value="1"/>
</dbReference>
<dbReference type="Proteomes" id="UP000766986">
    <property type="component" value="Unassembled WGS sequence"/>
</dbReference>
<comment type="catalytic activity">
    <reaction evidence="1 7">
        <text>a myo-inositol phosphate + H2O = myo-inositol + phosphate</text>
        <dbReference type="Rhea" id="RHEA:24056"/>
        <dbReference type="ChEBI" id="CHEBI:15377"/>
        <dbReference type="ChEBI" id="CHEBI:17268"/>
        <dbReference type="ChEBI" id="CHEBI:43474"/>
        <dbReference type="ChEBI" id="CHEBI:84139"/>
        <dbReference type="EC" id="3.1.3.25"/>
    </reaction>
</comment>
<dbReference type="PANTHER" id="PTHR20854">
    <property type="entry name" value="INOSITOL MONOPHOSPHATASE"/>
    <property type="match status" value="1"/>
</dbReference>
<organism evidence="8 10">
    <name type="scientific">Mediterranea massiliensis</name>
    <dbReference type="NCBI Taxonomy" id="1841865"/>
    <lineage>
        <taxon>Bacteria</taxon>
        <taxon>Pseudomonadati</taxon>
        <taxon>Bacteroidota</taxon>
        <taxon>Bacteroidia</taxon>
        <taxon>Bacteroidales</taxon>
        <taxon>Bacteroidaceae</taxon>
        <taxon>Mediterranea</taxon>
    </lineage>
</organism>
<dbReference type="CDD" id="cd01639">
    <property type="entry name" value="IMPase"/>
    <property type="match status" value="1"/>
</dbReference>
<dbReference type="InterPro" id="IPR000760">
    <property type="entry name" value="Inositol_monophosphatase-like"/>
</dbReference>
<name>A0A921HXL4_9BACT</name>
<dbReference type="EC" id="3.1.3.25" evidence="7"/>
<dbReference type="GO" id="GO:0007165">
    <property type="term" value="P:signal transduction"/>
    <property type="evidence" value="ECO:0007669"/>
    <property type="project" value="TreeGrafter"/>
</dbReference>
<evidence type="ECO:0000313" key="11">
    <source>
        <dbReference type="Proteomes" id="UP000766986"/>
    </source>
</evidence>
<dbReference type="Proteomes" id="UP000717835">
    <property type="component" value="Unassembled WGS sequence"/>
</dbReference>
<comment type="caution">
    <text evidence="8">The sequence shown here is derived from an EMBL/GenBank/DDBJ whole genome shotgun (WGS) entry which is preliminary data.</text>
</comment>
<keyword evidence="11" id="KW-1185">Reference proteome</keyword>
<dbReference type="FunFam" id="3.30.540.10:FF:000003">
    <property type="entry name" value="Inositol-1-monophosphatase"/>
    <property type="match status" value="1"/>
</dbReference>
<dbReference type="PROSITE" id="PS00629">
    <property type="entry name" value="IMP_1"/>
    <property type="match status" value="1"/>
</dbReference>
<evidence type="ECO:0000256" key="6">
    <source>
        <dbReference type="PIRSR" id="PIRSR600760-2"/>
    </source>
</evidence>
<dbReference type="Gene3D" id="3.40.190.80">
    <property type="match status" value="1"/>
</dbReference>
<dbReference type="Gene3D" id="3.30.540.10">
    <property type="entry name" value="Fructose-1,6-Bisphosphatase, subunit A, domain 1"/>
    <property type="match status" value="1"/>
</dbReference>
<reference evidence="8" key="2">
    <citation type="journal article" date="2021" name="PeerJ">
        <title>Extensive microbial diversity within the chicken gut microbiome revealed by metagenomics and culture.</title>
        <authorList>
            <person name="Gilroy R."/>
            <person name="Ravi A."/>
            <person name="Getino M."/>
            <person name="Pursley I."/>
            <person name="Horton D.L."/>
            <person name="Alikhan N.F."/>
            <person name="Baker D."/>
            <person name="Gharbi K."/>
            <person name="Hall N."/>
            <person name="Watson M."/>
            <person name="Adriaenssens E.M."/>
            <person name="Foster-Nyarko E."/>
            <person name="Jarju S."/>
            <person name="Secka A."/>
            <person name="Antonio M."/>
            <person name="Oren A."/>
            <person name="Chaudhuri R.R."/>
            <person name="La Ragione R."/>
            <person name="Hildebrand F."/>
            <person name="Pallen M.J."/>
        </authorList>
    </citation>
    <scope>NUCLEOTIDE SEQUENCE</scope>
    <source>
        <strain evidence="8">CHK55-1828</strain>
    </source>
</reference>
<sequence>MENMESLVADVCRVAREAGHFLKEERKNFSRDAVQAKRAHDYVSYVDRESERRVVEALRQLLPEAGFITEEGSAGWQGERYSWVVDPLDGTTNYIHDVAPYCVSIALRSRDELLLGVVYEPVRDECFYAWKGGGAYVNGVRMHVSDVPSLDEAYLVVELPYDAERYARTGEHLIHRLYGRVAAIRMNGSAALALCYVAAGRYDAWLEAFIGRWDFSAAALMVQEAGGQVTDFYGSPSFLEGHHIVATNGALHGPLLEILREALPAGM</sequence>
<evidence type="ECO:0000256" key="3">
    <source>
        <dbReference type="ARBA" id="ARBA00022723"/>
    </source>
</evidence>
<dbReference type="GO" id="GO:0046872">
    <property type="term" value="F:metal ion binding"/>
    <property type="evidence" value="ECO:0007669"/>
    <property type="project" value="UniProtKB-KW"/>
</dbReference>
<gene>
    <name evidence="9" type="ORF">H7U35_10670</name>
    <name evidence="8" type="ORF">K8W02_04395</name>
</gene>
<dbReference type="RefSeq" id="WP_072546340.1">
    <property type="nucleotide sequence ID" value="NZ_CAUDDV010000005.1"/>
</dbReference>
<dbReference type="GO" id="GO:0006020">
    <property type="term" value="P:inositol metabolic process"/>
    <property type="evidence" value="ECO:0007669"/>
    <property type="project" value="TreeGrafter"/>
</dbReference>
<accession>A0A921HXL4</accession>
<dbReference type="AlphaFoldDB" id="A0A921HXL4"/>
<dbReference type="EMBL" id="DYVX01000036">
    <property type="protein sequence ID" value="HJF91611.1"/>
    <property type="molecule type" value="Genomic_DNA"/>
</dbReference>
<dbReference type="InterPro" id="IPR020583">
    <property type="entry name" value="Inositol_monoP_metal-BS"/>
</dbReference>
<keyword evidence="3 6" id="KW-0479">Metal-binding</keyword>
<evidence type="ECO:0000256" key="1">
    <source>
        <dbReference type="ARBA" id="ARBA00001033"/>
    </source>
</evidence>